<keyword evidence="3 11" id="KW-0819">tRNA processing</keyword>
<feature type="binding site" evidence="11">
    <location>
        <position position="30"/>
    </location>
    <ligand>
        <name>CTP</name>
        <dbReference type="ChEBI" id="CHEBI:37563"/>
    </ligand>
</feature>
<dbReference type="PANTHER" id="PTHR46173">
    <property type="entry name" value="CCA TRNA NUCLEOTIDYLTRANSFERASE 1, MITOCHONDRIAL"/>
    <property type="match status" value="1"/>
</dbReference>
<comment type="miscellaneous">
    <text evidence="11">A single active site specifically recognizes both ATP and CTP and is responsible for their addition.</text>
</comment>
<comment type="subunit">
    <text evidence="11">Homodimer.</text>
</comment>
<keyword evidence="8 11" id="KW-0067">ATP-binding</keyword>
<feature type="binding site" evidence="11">
    <location>
        <position position="163"/>
    </location>
    <ligand>
        <name>CTP</name>
        <dbReference type="ChEBI" id="CHEBI:37563"/>
    </ligand>
</feature>
<evidence type="ECO:0000259" key="14">
    <source>
        <dbReference type="Pfam" id="PF13735"/>
    </source>
</evidence>
<dbReference type="Pfam" id="PF01743">
    <property type="entry name" value="PolyA_pol"/>
    <property type="match status" value="1"/>
</dbReference>
<dbReference type="InterPro" id="IPR043519">
    <property type="entry name" value="NT_sf"/>
</dbReference>
<keyword evidence="9 11" id="KW-0460">Magnesium</keyword>
<feature type="binding site" evidence="11">
    <location>
        <position position="111"/>
    </location>
    <ligand>
        <name>ATP</name>
        <dbReference type="ChEBI" id="CHEBI:30616"/>
    </ligand>
</feature>
<comment type="catalytic activity">
    <reaction evidence="11">
        <text>a tRNA with a 3' CCA end + 2 CTP + ATP = a tRNA with a 3' CCACCA end + 3 diphosphate</text>
        <dbReference type="Rhea" id="RHEA:76235"/>
        <dbReference type="Rhea" id="RHEA-COMP:10468"/>
        <dbReference type="Rhea" id="RHEA-COMP:18655"/>
        <dbReference type="ChEBI" id="CHEBI:30616"/>
        <dbReference type="ChEBI" id="CHEBI:33019"/>
        <dbReference type="ChEBI" id="CHEBI:37563"/>
        <dbReference type="ChEBI" id="CHEBI:83071"/>
        <dbReference type="ChEBI" id="CHEBI:195187"/>
    </reaction>
</comment>
<dbReference type="Pfam" id="PF13735">
    <property type="entry name" value="tRNA_NucTran2_2"/>
    <property type="match status" value="1"/>
</dbReference>
<feature type="binding site" evidence="11">
    <location>
        <position position="111"/>
    </location>
    <ligand>
        <name>CTP</name>
        <dbReference type="ChEBI" id="CHEBI:37563"/>
    </ligand>
</feature>
<evidence type="ECO:0000256" key="11">
    <source>
        <dbReference type="HAMAP-Rule" id="MF_01263"/>
    </source>
</evidence>
<proteinExistence type="inferred from homology"/>
<keyword evidence="2 11" id="KW-0808">Transferase</keyword>
<dbReference type="InterPro" id="IPR032828">
    <property type="entry name" value="PolyA_RNA-bd"/>
</dbReference>
<comment type="cofactor">
    <cofactor evidence="1 11">
        <name>Mg(2+)</name>
        <dbReference type="ChEBI" id="CHEBI:18420"/>
    </cofactor>
</comment>
<dbReference type="Gene3D" id="1.10.110.30">
    <property type="match status" value="1"/>
</dbReference>
<evidence type="ECO:0000256" key="4">
    <source>
        <dbReference type="ARBA" id="ARBA00022695"/>
    </source>
</evidence>
<gene>
    <name evidence="11" type="primary">cca</name>
    <name evidence="15" type="ORF">J2S08_002013</name>
</gene>
<dbReference type="PANTHER" id="PTHR46173:SF1">
    <property type="entry name" value="CCA TRNA NUCLEOTIDYLTRANSFERASE 1, MITOCHONDRIAL"/>
    <property type="match status" value="1"/>
</dbReference>
<feature type="binding site" evidence="11">
    <location>
        <position position="160"/>
    </location>
    <ligand>
        <name>CTP</name>
        <dbReference type="ChEBI" id="CHEBI:37563"/>
    </ligand>
</feature>
<evidence type="ECO:0000256" key="1">
    <source>
        <dbReference type="ARBA" id="ARBA00001946"/>
    </source>
</evidence>
<dbReference type="InterPro" id="IPR032810">
    <property type="entry name" value="CCA-adding_enz_C"/>
</dbReference>
<dbReference type="EMBL" id="JAUSTT010000010">
    <property type="protein sequence ID" value="MDQ0176177.1"/>
    <property type="molecule type" value="Genomic_DNA"/>
</dbReference>
<sequence>MIAPFKKAIPVIERIENAGFEAYFVGGAIRDYVLNRPIADVDIATSALPSELKAIFSKTVDVGVEHGTILILYDGESYEATTFRTESSYQDYRRPTSVTFVRSLHEDLQRRDFTMNAIAMTKTGTLIDPFNGYKAIQQKLIQTVGAPEERFQEDALRMMRAIRFVSQLGFQLHEETKTALTHFAPLLQHIAVERIGMEFSKLLAGVYKKTAFELLIQTKLYQQLPDLITKEEAIKKCYQLNLAPLNEIQMWLLLLYLLELKNAQDFLWKWKLPGKKVKYLVRALLLLQERMQQNWSLTSLYYAKEETAIDVEIVYQTLSGNSVDQTANNMKASFKDMVITDRNELAVTGNDVMKWLGKSGGPWLKSMLQHIEIAVLHKQLENNKDSIKEWVQTCNLQLEKDC</sequence>
<feature type="binding site" evidence="11">
    <location>
        <position position="30"/>
    </location>
    <ligand>
        <name>ATP</name>
        <dbReference type="ChEBI" id="CHEBI:30616"/>
    </ligand>
</feature>
<evidence type="ECO:0000256" key="5">
    <source>
        <dbReference type="ARBA" id="ARBA00022723"/>
    </source>
</evidence>
<dbReference type="GO" id="GO:0016787">
    <property type="term" value="F:hydrolase activity"/>
    <property type="evidence" value="ECO:0007669"/>
    <property type="project" value="UniProtKB-KW"/>
</dbReference>
<dbReference type="CDD" id="cd05398">
    <property type="entry name" value="NT_ClassII-CCAase"/>
    <property type="match status" value="1"/>
</dbReference>
<evidence type="ECO:0000256" key="6">
    <source>
        <dbReference type="ARBA" id="ARBA00022741"/>
    </source>
</evidence>
<dbReference type="Gene3D" id="1.10.246.80">
    <property type="match status" value="1"/>
</dbReference>
<keyword evidence="7 11" id="KW-0692">RNA repair</keyword>
<dbReference type="EC" id="2.7.7.72" evidence="11"/>
<feature type="binding site" evidence="11">
    <location>
        <position position="27"/>
    </location>
    <ligand>
        <name>CTP</name>
        <dbReference type="ChEBI" id="CHEBI:37563"/>
    </ligand>
</feature>
<evidence type="ECO:0000313" key="16">
    <source>
        <dbReference type="Proteomes" id="UP001223586"/>
    </source>
</evidence>
<protein>
    <recommendedName>
        <fullName evidence="11">CCA-adding enzyme</fullName>
        <ecNumber evidence="11">2.7.7.72</ecNumber>
    </recommendedName>
    <alternativeName>
        <fullName evidence="11">CCA tRNA nucleotidyltransferase</fullName>
    </alternativeName>
    <alternativeName>
        <fullName evidence="11">tRNA CCA-pyrophosphorylase</fullName>
    </alternativeName>
    <alternativeName>
        <fullName evidence="11">tRNA adenylyl-/cytidylyl- transferase</fullName>
    </alternativeName>
    <alternativeName>
        <fullName evidence="11">tRNA nucleotidyltransferase</fullName>
    </alternativeName>
    <alternativeName>
        <fullName evidence="11">tRNA-NT</fullName>
    </alternativeName>
</protein>
<dbReference type="SUPFAM" id="SSF81301">
    <property type="entry name" value="Nucleotidyltransferase"/>
    <property type="match status" value="1"/>
</dbReference>
<feature type="binding site" evidence="11">
    <location>
        <position position="160"/>
    </location>
    <ligand>
        <name>ATP</name>
        <dbReference type="ChEBI" id="CHEBI:30616"/>
    </ligand>
</feature>
<keyword evidence="5 11" id="KW-0479">Metal-binding</keyword>
<evidence type="ECO:0000256" key="8">
    <source>
        <dbReference type="ARBA" id="ARBA00022840"/>
    </source>
</evidence>
<keyword evidence="16" id="KW-1185">Reference proteome</keyword>
<dbReference type="Pfam" id="PF12627">
    <property type="entry name" value="PolyA_pol_RNAbd"/>
    <property type="match status" value="1"/>
</dbReference>
<comment type="function">
    <text evidence="11">Catalyzes the addition and repair of the essential 3'-terminal CCA sequence in tRNAs without using a nucleic acid template. Adds these three nucleotides in the order of C, C, and A to the tRNA nucleotide-73, using CTP and ATP as substrates and producing inorganic pyrophosphate. tRNA 3'-terminal CCA addition is required both for tRNA processing and repair. Also involved in tRNA surveillance by mediating tandem CCA addition to generate a CCACCA at the 3' terminus of unstable tRNAs. While stable tRNAs receive only 3'-terminal CCA, unstable tRNAs are marked with CCACCA and rapidly degraded.</text>
</comment>
<keyword evidence="6 11" id="KW-0547">Nucleotide-binding</keyword>
<comment type="similarity">
    <text evidence="11">Belongs to the tRNA nucleotidyltransferase/poly(A) polymerase family. Bacterial CCA-adding enzyme type 3 subfamily.</text>
</comment>
<feature type="binding site" evidence="11">
    <location>
        <position position="154"/>
    </location>
    <ligand>
        <name>CTP</name>
        <dbReference type="ChEBI" id="CHEBI:37563"/>
    </ligand>
</feature>
<feature type="binding site" evidence="11">
    <location>
        <position position="154"/>
    </location>
    <ligand>
        <name>ATP</name>
        <dbReference type="ChEBI" id="CHEBI:30616"/>
    </ligand>
</feature>
<dbReference type="Gene3D" id="3.30.460.10">
    <property type="entry name" value="Beta Polymerase, domain 2"/>
    <property type="match status" value="1"/>
</dbReference>
<feature type="domain" description="CCA-adding enzyme C-terminal" evidence="14">
    <location>
        <begin position="246"/>
        <end position="391"/>
    </location>
</feature>
<feature type="binding site" evidence="11">
    <location>
        <position position="40"/>
    </location>
    <ligand>
        <name>Mg(2+)</name>
        <dbReference type="ChEBI" id="CHEBI:18420"/>
    </ligand>
</feature>
<dbReference type="Proteomes" id="UP001223586">
    <property type="component" value="Unassembled WGS sequence"/>
</dbReference>
<feature type="binding site" evidence="11">
    <location>
        <position position="157"/>
    </location>
    <ligand>
        <name>CTP</name>
        <dbReference type="ChEBI" id="CHEBI:37563"/>
    </ligand>
</feature>
<dbReference type="RefSeq" id="WP_307229125.1">
    <property type="nucleotide sequence ID" value="NZ_JAUSTT010000010.1"/>
</dbReference>
<keyword evidence="15" id="KW-0378">Hydrolase</keyword>
<feature type="binding site" evidence="11">
    <location>
        <position position="157"/>
    </location>
    <ligand>
        <name>ATP</name>
        <dbReference type="ChEBI" id="CHEBI:30616"/>
    </ligand>
</feature>
<evidence type="ECO:0000256" key="7">
    <source>
        <dbReference type="ARBA" id="ARBA00022800"/>
    </source>
</evidence>
<keyword evidence="4 11" id="KW-0548">Nucleotidyltransferase</keyword>
<evidence type="ECO:0000256" key="3">
    <source>
        <dbReference type="ARBA" id="ARBA00022694"/>
    </source>
</evidence>
<evidence type="ECO:0000256" key="9">
    <source>
        <dbReference type="ARBA" id="ARBA00022842"/>
    </source>
</evidence>
<feature type="binding site" evidence="11">
    <location>
        <position position="42"/>
    </location>
    <ligand>
        <name>Mg(2+)</name>
        <dbReference type="ChEBI" id="CHEBI:18420"/>
    </ligand>
</feature>
<dbReference type="Gene3D" id="1.20.58.560">
    <property type="match status" value="1"/>
</dbReference>
<dbReference type="InterPro" id="IPR050264">
    <property type="entry name" value="Bact_CCA-adding_enz_type3_sf"/>
</dbReference>
<feature type="binding site" evidence="11">
    <location>
        <position position="27"/>
    </location>
    <ligand>
        <name>ATP</name>
        <dbReference type="ChEBI" id="CHEBI:30616"/>
    </ligand>
</feature>
<reference evidence="15 16" key="1">
    <citation type="submission" date="2023-07" db="EMBL/GenBank/DDBJ databases">
        <title>Genomic Encyclopedia of Type Strains, Phase IV (KMG-IV): sequencing the most valuable type-strain genomes for metagenomic binning, comparative biology and taxonomic classification.</title>
        <authorList>
            <person name="Goeker M."/>
        </authorList>
    </citation>
    <scope>NUCLEOTIDE SEQUENCE [LARGE SCALE GENOMIC DNA]</scope>
    <source>
        <strain evidence="15 16">DSM 23837</strain>
    </source>
</reference>
<dbReference type="SUPFAM" id="SSF81891">
    <property type="entry name" value="Poly A polymerase C-terminal region-like"/>
    <property type="match status" value="1"/>
</dbReference>
<organism evidence="15 16">
    <name type="scientific">Bacillus chungangensis</name>
    <dbReference type="NCBI Taxonomy" id="587633"/>
    <lineage>
        <taxon>Bacteria</taxon>
        <taxon>Bacillati</taxon>
        <taxon>Bacillota</taxon>
        <taxon>Bacilli</taxon>
        <taxon>Bacillales</taxon>
        <taxon>Bacillaceae</taxon>
        <taxon>Bacillus</taxon>
    </lineage>
</organism>
<name>A0ABT9WTE5_9BACI</name>
<feature type="domain" description="Poly A polymerase head" evidence="12">
    <location>
        <begin position="22"/>
        <end position="141"/>
    </location>
</feature>
<comment type="catalytic activity">
    <reaction evidence="11">
        <text>a tRNA precursor + 2 CTP + ATP = a tRNA with a 3' CCA end + 3 diphosphate</text>
        <dbReference type="Rhea" id="RHEA:14433"/>
        <dbReference type="Rhea" id="RHEA-COMP:10465"/>
        <dbReference type="Rhea" id="RHEA-COMP:10468"/>
        <dbReference type="ChEBI" id="CHEBI:30616"/>
        <dbReference type="ChEBI" id="CHEBI:33019"/>
        <dbReference type="ChEBI" id="CHEBI:37563"/>
        <dbReference type="ChEBI" id="CHEBI:74896"/>
        <dbReference type="ChEBI" id="CHEBI:83071"/>
        <dbReference type="EC" id="2.7.7.72"/>
    </reaction>
</comment>
<evidence type="ECO:0000259" key="12">
    <source>
        <dbReference type="Pfam" id="PF01743"/>
    </source>
</evidence>
<accession>A0ABT9WTE5</accession>
<dbReference type="HAMAP" id="MF_01263">
    <property type="entry name" value="CCA_bact_type3"/>
    <property type="match status" value="1"/>
</dbReference>
<evidence type="ECO:0000259" key="13">
    <source>
        <dbReference type="Pfam" id="PF12627"/>
    </source>
</evidence>
<keyword evidence="10 11" id="KW-0694">RNA-binding</keyword>
<evidence type="ECO:0000256" key="10">
    <source>
        <dbReference type="ARBA" id="ARBA00022884"/>
    </source>
</evidence>
<evidence type="ECO:0000313" key="15">
    <source>
        <dbReference type="EMBL" id="MDQ0176177.1"/>
    </source>
</evidence>
<dbReference type="GO" id="GO:0004810">
    <property type="term" value="F:CCA tRNA nucleotidyltransferase activity"/>
    <property type="evidence" value="ECO:0007669"/>
    <property type="project" value="UniProtKB-EC"/>
</dbReference>
<dbReference type="InterPro" id="IPR023068">
    <property type="entry name" value="CCA-adding_enz_firmicutes"/>
</dbReference>
<dbReference type="InterPro" id="IPR002646">
    <property type="entry name" value="PolA_pol_head_dom"/>
</dbReference>
<evidence type="ECO:0000256" key="2">
    <source>
        <dbReference type="ARBA" id="ARBA00022679"/>
    </source>
</evidence>
<dbReference type="NCBIfam" id="NF009814">
    <property type="entry name" value="PRK13299.1"/>
    <property type="match status" value="1"/>
</dbReference>
<feature type="binding site" evidence="11">
    <location>
        <position position="163"/>
    </location>
    <ligand>
        <name>ATP</name>
        <dbReference type="ChEBI" id="CHEBI:30616"/>
    </ligand>
</feature>
<comment type="caution">
    <text evidence="15">The sequence shown here is derived from an EMBL/GenBank/DDBJ whole genome shotgun (WGS) entry which is preliminary data.</text>
</comment>
<feature type="domain" description="tRNA nucleotidyltransferase/poly(A) polymerase RNA and SrmB- binding" evidence="13">
    <location>
        <begin position="169"/>
        <end position="227"/>
    </location>
</feature>